<feature type="compositionally biased region" description="Polar residues" evidence="1">
    <location>
        <begin position="86"/>
        <end position="109"/>
    </location>
</feature>
<dbReference type="AlphaFoldDB" id="A0A183JQU7"/>
<reference evidence="2 3" key="2">
    <citation type="submission" date="2018-11" db="EMBL/GenBank/DDBJ databases">
        <authorList>
            <consortium name="Pathogen Informatics"/>
        </authorList>
    </citation>
    <scope>NUCLEOTIDE SEQUENCE [LARGE SCALE GENOMIC DNA]</scope>
    <source>
        <strain evidence="2">Dakar</strain>
        <strain evidence="3">Dakar, Senegal</strain>
    </source>
</reference>
<proteinExistence type="predicted"/>
<reference evidence="4" key="1">
    <citation type="submission" date="2016-06" db="UniProtKB">
        <authorList>
            <consortium name="WormBaseParasite"/>
        </authorList>
    </citation>
    <scope>IDENTIFICATION</scope>
</reference>
<dbReference type="STRING" id="6186.A0A183JQU7"/>
<gene>
    <name evidence="2" type="ORF">SCUD_LOCUS5086</name>
</gene>
<evidence type="ECO:0000313" key="4">
    <source>
        <dbReference type="WBParaSite" id="SCUD_0000508601-mRNA-1"/>
    </source>
</evidence>
<accession>A0A183JQU7</accession>
<feature type="compositionally biased region" description="Low complexity" evidence="1">
    <location>
        <begin position="116"/>
        <end position="142"/>
    </location>
</feature>
<name>A0A183JQU7_9TREM</name>
<feature type="region of interest" description="Disordered" evidence="1">
    <location>
        <begin position="62"/>
        <end position="177"/>
    </location>
</feature>
<dbReference type="WBParaSite" id="SCUD_0000508601-mRNA-1">
    <property type="protein sequence ID" value="SCUD_0000508601-mRNA-1"/>
    <property type="gene ID" value="SCUD_0000508601"/>
</dbReference>
<protein>
    <submittedName>
        <fullName evidence="2 4">Uncharacterized protein</fullName>
    </submittedName>
</protein>
<organism evidence="4">
    <name type="scientific">Schistosoma curassoni</name>
    <dbReference type="NCBI Taxonomy" id="6186"/>
    <lineage>
        <taxon>Eukaryota</taxon>
        <taxon>Metazoa</taxon>
        <taxon>Spiralia</taxon>
        <taxon>Lophotrochozoa</taxon>
        <taxon>Platyhelminthes</taxon>
        <taxon>Trematoda</taxon>
        <taxon>Digenea</taxon>
        <taxon>Strigeidida</taxon>
        <taxon>Schistosomatoidea</taxon>
        <taxon>Schistosomatidae</taxon>
        <taxon>Schistosoma</taxon>
    </lineage>
</organism>
<keyword evidence="3" id="KW-1185">Reference proteome</keyword>
<evidence type="ECO:0000313" key="2">
    <source>
        <dbReference type="EMBL" id="VDO92988.1"/>
    </source>
</evidence>
<dbReference type="Proteomes" id="UP000279833">
    <property type="component" value="Unassembled WGS sequence"/>
</dbReference>
<feature type="compositionally biased region" description="Low complexity" evidence="1">
    <location>
        <begin position="70"/>
        <end position="80"/>
    </location>
</feature>
<evidence type="ECO:0000256" key="1">
    <source>
        <dbReference type="SAM" id="MobiDB-lite"/>
    </source>
</evidence>
<sequence length="177" mass="19156">MAFNLSYTSVSALVVWRPTKDTEPILRFLFVSPNAHQTRILLSLDALITSFIYLRHPKAVPAEFERKRPSQPSSAASRRPTVPVTHATSGSNEGSINSVGQNNNTTASRPSHVAKKGTTTKTTQDTATHRPPSSKTPASSKTQANAKPPVNKTNHVVKNADVVESPSKQPEVHDNGK</sequence>
<evidence type="ECO:0000313" key="3">
    <source>
        <dbReference type="Proteomes" id="UP000279833"/>
    </source>
</evidence>
<dbReference type="EMBL" id="UZAK01007664">
    <property type="protein sequence ID" value="VDO92988.1"/>
    <property type="molecule type" value="Genomic_DNA"/>
</dbReference>